<dbReference type="OMA" id="FCERIDF"/>
<comment type="similarity">
    <text evidence="1">Belongs to the DDAH family.</text>
</comment>
<keyword evidence="4" id="KW-1185">Reference proteome</keyword>
<proteinExistence type="inferred from homology"/>
<dbReference type="GO" id="GO:0000052">
    <property type="term" value="P:citrulline metabolic process"/>
    <property type="evidence" value="ECO:0007669"/>
    <property type="project" value="TreeGrafter"/>
</dbReference>
<dbReference type="EMBL" id="CAQQ02019855">
    <property type="status" value="NOT_ANNOTATED_CDS"/>
    <property type="molecule type" value="Genomic_DNA"/>
</dbReference>
<reference evidence="4" key="1">
    <citation type="submission" date="2013-02" db="EMBL/GenBank/DDBJ databases">
        <authorList>
            <person name="Hughes D."/>
        </authorList>
    </citation>
    <scope>NUCLEOTIDE SEQUENCE</scope>
    <source>
        <strain>Durham</strain>
        <strain evidence="4">NC isolate 2 -- Noor lab</strain>
    </source>
</reference>
<name>T1GRY2_MEGSC</name>
<dbReference type="PANTHER" id="PTHR12737">
    <property type="entry name" value="DIMETHYLARGININE DIMETHYLAMINOHYDROLASE"/>
    <property type="match status" value="1"/>
</dbReference>
<dbReference type="AlphaFoldDB" id="T1GRY2"/>
<evidence type="ECO:0000313" key="3">
    <source>
        <dbReference type="EnsemblMetazoa" id="MESCA006429-PA"/>
    </source>
</evidence>
<dbReference type="GO" id="GO:0045429">
    <property type="term" value="P:positive regulation of nitric oxide biosynthetic process"/>
    <property type="evidence" value="ECO:0007669"/>
    <property type="project" value="TreeGrafter"/>
</dbReference>
<dbReference type="EnsemblMetazoa" id="MESCA006429-RA">
    <property type="protein sequence ID" value="MESCA006429-PA"/>
    <property type="gene ID" value="MESCA006429"/>
</dbReference>
<evidence type="ECO:0000256" key="2">
    <source>
        <dbReference type="ARBA" id="ARBA00022801"/>
    </source>
</evidence>
<dbReference type="SUPFAM" id="SSF55909">
    <property type="entry name" value="Pentein"/>
    <property type="match status" value="1"/>
</dbReference>
<protein>
    <submittedName>
        <fullName evidence="3">Uncharacterized protein</fullName>
    </submittedName>
</protein>
<dbReference type="GO" id="GO:0016403">
    <property type="term" value="F:dimethylargininase activity"/>
    <property type="evidence" value="ECO:0007669"/>
    <property type="project" value="TreeGrafter"/>
</dbReference>
<dbReference type="PANTHER" id="PTHR12737:SF9">
    <property type="entry name" value="DIMETHYLARGININASE"/>
    <property type="match status" value="1"/>
</dbReference>
<keyword evidence="2" id="KW-0378">Hydrolase</keyword>
<dbReference type="Proteomes" id="UP000015102">
    <property type="component" value="Unassembled WGS sequence"/>
</dbReference>
<dbReference type="GO" id="GO:0016597">
    <property type="term" value="F:amino acid binding"/>
    <property type="evidence" value="ECO:0007669"/>
    <property type="project" value="TreeGrafter"/>
</dbReference>
<organism evidence="3 4">
    <name type="scientific">Megaselia scalaris</name>
    <name type="common">Humpbacked fly</name>
    <name type="synonym">Phora scalaris</name>
    <dbReference type="NCBI Taxonomy" id="36166"/>
    <lineage>
        <taxon>Eukaryota</taxon>
        <taxon>Metazoa</taxon>
        <taxon>Ecdysozoa</taxon>
        <taxon>Arthropoda</taxon>
        <taxon>Hexapoda</taxon>
        <taxon>Insecta</taxon>
        <taxon>Pterygota</taxon>
        <taxon>Neoptera</taxon>
        <taxon>Endopterygota</taxon>
        <taxon>Diptera</taxon>
        <taxon>Brachycera</taxon>
        <taxon>Muscomorpha</taxon>
        <taxon>Platypezoidea</taxon>
        <taxon>Phoridae</taxon>
        <taxon>Megaseliini</taxon>
        <taxon>Megaselia</taxon>
    </lineage>
</organism>
<dbReference type="HOGENOM" id="CLU_115111_0_0_1"/>
<dbReference type="STRING" id="36166.T1GRY2"/>
<evidence type="ECO:0000256" key="1">
    <source>
        <dbReference type="ARBA" id="ARBA00008532"/>
    </source>
</evidence>
<accession>T1GRY2</accession>
<reference evidence="3" key="2">
    <citation type="submission" date="2015-06" db="UniProtKB">
        <authorList>
            <consortium name="EnsemblMetazoa"/>
        </authorList>
    </citation>
    <scope>IDENTIFICATION</scope>
</reference>
<evidence type="ECO:0000313" key="4">
    <source>
        <dbReference type="Proteomes" id="UP000015102"/>
    </source>
</evidence>
<sequence length="207" mass="23127">MKFILSIPSMFFSSSKQLMSFFNNFLRLSDKPGHANQKCSGNDALKIVLKKELDIPTVDVQDETAYLDGGDILFTGREFFVGLTERTNEGGAVAIAEAFPEYPCVPIKVSGDKCLKYYISMAGPSLLAVSGSEYSQDILKRIERVASFSYQTLTLDEEFAANMLYINGHLIHRSPLEIPESHRIIKSKIDTPSRNVDISEISRFSRA</sequence>
<dbReference type="Gene3D" id="3.75.10.10">
    <property type="entry name" value="L-arginine/glycine Amidinotransferase, Chain A"/>
    <property type="match status" value="1"/>
</dbReference>
<dbReference type="InterPro" id="IPR033199">
    <property type="entry name" value="DDAH-like"/>
</dbReference>
<dbReference type="GO" id="GO:0006525">
    <property type="term" value="P:arginine metabolic process"/>
    <property type="evidence" value="ECO:0007669"/>
    <property type="project" value="TreeGrafter"/>
</dbReference>